<dbReference type="PhylomeDB" id="S7ZCD3"/>
<dbReference type="InterPro" id="IPR001360">
    <property type="entry name" value="Glyco_hydro_1"/>
</dbReference>
<dbReference type="Pfam" id="PF00232">
    <property type="entry name" value="Glyco_hydro_1"/>
    <property type="match status" value="2"/>
</dbReference>
<dbReference type="Proteomes" id="UP000019376">
    <property type="component" value="Unassembled WGS sequence"/>
</dbReference>
<feature type="signal peptide" evidence="2">
    <location>
        <begin position="1"/>
        <end position="19"/>
    </location>
</feature>
<feature type="chain" id="PRO_5004547166" evidence="2">
    <location>
        <begin position="20"/>
        <end position="640"/>
    </location>
</feature>
<accession>S7ZCD3</accession>
<dbReference type="GO" id="GO:0005975">
    <property type="term" value="P:carbohydrate metabolic process"/>
    <property type="evidence" value="ECO:0007669"/>
    <property type="project" value="InterPro"/>
</dbReference>
<reference evidence="3 4" key="1">
    <citation type="journal article" date="2013" name="PLoS ONE">
        <title>Genomic and secretomic analyses reveal unique features of the lignocellulolytic enzyme system of Penicillium decumbens.</title>
        <authorList>
            <person name="Liu G."/>
            <person name="Zhang L."/>
            <person name="Wei X."/>
            <person name="Zou G."/>
            <person name="Qin Y."/>
            <person name="Ma L."/>
            <person name="Li J."/>
            <person name="Zheng H."/>
            <person name="Wang S."/>
            <person name="Wang C."/>
            <person name="Xun L."/>
            <person name="Zhao G.-P."/>
            <person name="Zhou Z."/>
            <person name="Qu Y."/>
        </authorList>
    </citation>
    <scope>NUCLEOTIDE SEQUENCE [LARGE SCALE GENOMIC DNA]</scope>
    <source>
        <strain evidence="4">114-2 / CGMCC 5302</strain>
    </source>
</reference>
<comment type="similarity">
    <text evidence="1">Belongs to the glycosyl hydrolase 1 family.</text>
</comment>
<dbReference type="OrthoDB" id="65569at2759"/>
<proteinExistence type="inferred from homology"/>
<keyword evidence="2" id="KW-0732">Signal</keyword>
<dbReference type="eggNOG" id="KOG0626">
    <property type="taxonomic scope" value="Eukaryota"/>
</dbReference>
<keyword evidence="4" id="KW-1185">Reference proteome</keyword>
<dbReference type="FunFam" id="3.20.20.80:FF:000182">
    <property type="entry name" value="Beta-glucosidase 1A"/>
    <property type="match status" value="1"/>
</dbReference>
<dbReference type="Gene3D" id="3.20.20.80">
    <property type="entry name" value="Glycosidases"/>
    <property type="match status" value="1"/>
</dbReference>
<dbReference type="SUPFAM" id="SSF51445">
    <property type="entry name" value="(Trans)glycosidases"/>
    <property type="match status" value="1"/>
</dbReference>
<dbReference type="PANTHER" id="PTHR10353:SF53">
    <property type="entry name" value="BETA-1,4-GLUCOSIDASE (EUROFUNG)"/>
    <property type="match status" value="1"/>
</dbReference>
<evidence type="ECO:0000256" key="2">
    <source>
        <dbReference type="SAM" id="SignalP"/>
    </source>
</evidence>
<dbReference type="PANTHER" id="PTHR10353">
    <property type="entry name" value="GLYCOSYL HYDROLASE"/>
    <property type="match status" value="1"/>
</dbReference>
<dbReference type="InterPro" id="IPR017853">
    <property type="entry name" value="GH"/>
</dbReference>
<evidence type="ECO:0000313" key="3">
    <source>
        <dbReference type="EMBL" id="EPS26341.1"/>
    </source>
</evidence>
<organism evidence="3 4">
    <name type="scientific">Penicillium oxalicum (strain 114-2 / CGMCC 5302)</name>
    <name type="common">Penicillium decumbens</name>
    <dbReference type="NCBI Taxonomy" id="933388"/>
    <lineage>
        <taxon>Eukaryota</taxon>
        <taxon>Fungi</taxon>
        <taxon>Dikarya</taxon>
        <taxon>Ascomycota</taxon>
        <taxon>Pezizomycotina</taxon>
        <taxon>Eurotiomycetes</taxon>
        <taxon>Eurotiomycetidae</taxon>
        <taxon>Eurotiales</taxon>
        <taxon>Aspergillaceae</taxon>
        <taxon>Penicillium</taxon>
    </lineage>
</organism>
<dbReference type="STRING" id="933388.S7ZCD3"/>
<evidence type="ECO:0000256" key="1">
    <source>
        <dbReference type="RuleBase" id="RU003690"/>
    </source>
</evidence>
<name>S7ZCD3_PENO1</name>
<protein>
    <submittedName>
        <fullName evidence="3">Putative beta-glucosidase</fullName>
    </submittedName>
</protein>
<dbReference type="EMBL" id="KB644409">
    <property type="protein sequence ID" value="EPS26341.1"/>
    <property type="molecule type" value="Genomic_DNA"/>
</dbReference>
<evidence type="ECO:0000313" key="4">
    <source>
        <dbReference type="Proteomes" id="UP000019376"/>
    </source>
</evidence>
<sequence length="640" mass="71575">MRIPIALATLALVVEETTAQAIYMTTTGYSARPQCTAPAASPKYYYNTFSYSVSDTVRYATSIPAPTATTPIRYAPTYQEAVKHLQSEISTTTWGNWLPGETAITANDVGDPYGQAAWSSMWLNANLPNYTTTGIFSATVSPTPIPTTDLVLPPRDYFGPTDCYNFPKDFIFGVAGSAGQIEGAIALEGRSPSSLEIPANPNQPNDYVTDENYFYYKQDIERLAAMGVEYYSFSIPWTRILPFALPGTPVNKQAIDHYNDLIDTVLAAGMQPVVTMLHFDTPALFVKSDGGKRIDPHHTRFCFCLNGFLTATDRRVDFGYASSGYNSPKFVEAFVNYGKILLANFADRVPIWFTFNEPLNGAGNFHGVENVLQAHAHVYRFYREQLKGTGKMSIKLSDNFGVPKDPRNTSHVEAATRFNEMQLGLFANSIFLGKQYPESVLHTLPGAKPMSKADLAYISGTADFFAIDPYTVTVISPVDGGIEACVANKSASNSLRPYCVRQETTNMYGWDIGYRSNSYVYITPTYFREYLSYLWNTFHSPIMVTEFGFPVFQEAEKNLVDQLFDTPRSVYYLSFMSEILKAIHEDGVRVIGALAWSFVDNWELGGLDQFGIQVVNKTTQERHYKKSFFDLVDFVKTRMQ</sequence>
<dbReference type="GO" id="GO:0008422">
    <property type="term" value="F:beta-glucosidase activity"/>
    <property type="evidence" value="ECO:0007669"/>
    <property type="project" value="TreeGrafter"/>
</dbReference>
<gene>
    <name evidence="3" type="ORF">PDE_01277</name>
</gene>
<dbReference type="AlphaFoldDB" id="S7ZCD3"/>
<dbReference type="HOGENOM" id="CLU_001859_1_3_1"/>